<keyword evidence="3" id="KW-1185">Reference proteome</keyword>
<dbReference type="Proteomes" id="UP000266552">
    <property type="component" value="Plasmid pAZOPL1"/>
</dbReference>
<organism evidence="2 3">
    <name type="scientific">Paenibacillus lautus</name>
    <name type="common">Bacillus lautus</name>
    <dbReference type="NCBI Taxonomy" id="1401"/>
    <lineage>
        <taxon>Bacteria</taxon>
        <taxon>Bacillati</taxon>
        <taxon>Bacillota</taxon>
        <taxon>Bacilli</taxon>
        <taxon>Bacillales</taxon>
        <taxon>Paenibacillaceae</taxon>
        <taxon>Paenibacillus</taxon>
    </lineage>
</organism>
<proteinExistence type="predicted"/>
<geneLocation type="plasmid" evidence="2 3">
    <name>pAZOPL1</name>
</geneLocation>
<reference evidence="2 3" key="1">
    <citation type="submission" date="2018-09" db="EMBL/GenBank/DDBJ databases">
        <title>Genome Sequence of Paenibacillus lautus Strain E7593-69, Azo Dye-Degrading Bacteria, Isolated from Commercial Tattoo Inks.</title>
        <authorList>
            <person name="Nho S.W."/>
            <person name="Kim S.-J."/>
            <person name="Kweon O."/>
            <person name="Cerniglia C.E."/>
        </authorList>
    </citation>
    <scope>NUCLEOTIDE SEQUENCE [LARGE SCALE GENOMIC DNA]</scope>
    <source>
        <strain evidence="2 3">E7593-69</strain>
        <plasmid evidence="2 3">pAZOPL1</plasmid>
    </source>
</reference>
<protein>
    <submittedName>
        <fullName evidence="2">Uncharacterized protein</fullName>
    </submittedName>
</protein>
<evidence type="ECO:0000256" key="1">
    <source>
        <dbReference type="SAM" id="Phobius"/>
    </source>
</evidence>
<evidence type="ECO:0000313" key="2">
    <source>
        <dbReference type="EMBL" id="AYB48154.1"/>
    </source>
</evidence>
<gene>
    <name evidence="2" type="ORF">D5F53_33100</name>
</gene>
<dbReference type="AlphaFoldDB" id="A0A385TZ04"/>
<evidence type="ECO:0000313" key="3">
    <source>
        <dbReference type="Proteomes" id="UP000266552"/>
    </source>
</evidence>
<keyword evidence="1" id="KW-0472">Membrane</keyword>
<feature type="transmembrane region" description="Helical" evidence="1">
    <location>
        <begin position="12"/>
        <end position="34"/>
    </location>
</feature>
<accession>A0A385TZ04</accession>
<dbReference type="EMBL" id="CP032413">
    <property type="protein sequence ID" value="AYB48154.1"/>
    <property type="molecule type" value="Genomic_DNA"/>
</dbReference>
<keyword evidence="1" id="KW-0812">Transmembrane</keyword>
<sequence length="75" mass="8874">MVPPFSKTKFGTIYEFFVTLHNVVHFFSIVNLIIRILSLLKLMLRFVQIPYLLDLYQDIIQKEFILNAEANKTIL</sequence>
<keyword evidence="1" id="KW-1133">Transmembrane helix</keyword>
<dbReference type="KEGG" id="plw:D5F53_33100"/>
<keyword evidence="2" id="KW-0614">Plasmid</keyword>
<name>A0A385TZ04_PAELA</name>